<dbReference type="Gene3D" id="3.10.290.10">
    <property type="entry name" value="RNA-binding S4 domain"/>
    <property type="match status" value="1"/>
</dbReference>
<dbReference type="GO" id="GO:0005739">
    <property type="term" value="C:mitochondrion"/>
    <property type="evidence" value="ECO:0007669"/>
    <property type="project" value="TreeGrafter"/>
</dbReference>
<evidence type="ECO:0000259" key="2">
    <source>
        <dbReference type="Pfam" id="PF25818"/>
    </source>
</evidence>
<proteinExistence type="predicted"/>
<dbReference type="KEGG" id="bany:112042960"/>
<feature type="domain" description="Mitochondrial transcription rescue factor 1 C-terminal" evidence="2">
    <location>
        <begin position="93"/>
        <end position="184"/>
    </location>
</feature>
<dbReference type="GO" id="GO:0003723">
    <property type="term" value="F:RNA binding"/>
    <property type="evidence" value="ECO:0007669"/>
    <property type="project" value="UniProtKB-KW"/>
</dbReference>
<dbReference type="InterPro" id="IPR036986">
    <property type="entry name" value="S4_RNA-bd_sf"/>
</dbReference>
<dbReference type="InterPro" id="IPR057896">
    <property type="entry name" value="MTRES1_C"/>
</dbReference>
<evidence type="ECO:0000256" key="1">
    <source>
        <dbReference type="PROSITE-ProRule" id="PRU00182"/>
    </source>
</evidence>
<dbReference type="CDD" id="cd00165">
    <property type="entry name" value="S4"/>
    <property type="match status" value="1"/>
</dbReference>
<dbReference type="Proteomes" id="UP001652582">
    <property type="component" value="Chromosome 10"/>
</dbReference>
<evidence type="ECO:0000313" key="4">
    <source>
        <dbReference type="RefSeq" id="XP_023933955.2"/>
    </source>
</evidence>
<dbReference type="PROSITE" id="PS50889">
    <property type="entry name" value="S4"/>
    <property type="match status" value="1"/>
</dbReference>
<name>A0A6J1MFQ6_BICAN</name>
<dbReference type="OrthoDB" id="4150at2759"/>
<organism evidence="3 4">
    <name type="scientific">Bicyclus anynana</name>
    <name type="common">Squinting bush brown butterfly</name>
    <dbReference type="NCBI Taxonomy" id="110368"/>
    <lineage>
        <taxon>Eukaryota</taxon>
        <taxon>Metazoa</taxon>
        <taxon>Ecdysozoa</taxon>
        <taxon>Arthropoda</taxon>
        <taxon>Hexapoda</taxon>
        <taxon>Insecta</taxon>
        <taxon>Pterygota</taxon>
        <taxon>Neoptera</taxon>
        <taxon>Endopterygota</taxon>
        <taxon>Lepidoptera</taxon>
        <taxon>Glossata</taxon>
        <taxon>Ditrysia</taxon>
        <taxon>Papilionoidea</taxon>
        <taxon>Nymphalidae</taxon>
        <taxon>Satyrinae</taxon>
        <taxon>Satyrini</taxon>
        <taxon>Mycalesina</taxon>
        <taxon>Bicyclus</taxon>
    </lineage>
</organism>
<dbReference type="PANTHER" id="PTHR13633:SF3">
    <property type="entry name" value="MITOCHONDRIAL TRANSCRIPTION RESCUE FACTOR 1"/>
    <property type="match status" value="1"/>
</dbReference>
<dbReference type="AlphaFoldDB" id="A0A6J1MFQ6"/>
<dbReference type="GeneID" id="112042960"/>
<reference evidence="4" key="1">
    <citation type="submission" date="2025-08" db="UniProtKB">
        <authorList>
            <consortium name="RefSeq"/>
        </authorList>
    </citation>
    <scope>IDENTIFICATION</scope>
</reference>
<sequence>MNVLCKRSHLANYVYRVLCKEIKPITSLKVSCLHNAVGTSTKLHNLKPANLLYTAIRCKSKKSKDDDSDDENATIWDDDSSLTKDSKIVKLNATSLRMDAILKSTLGVARNKIEKLFYESKIRVNGKKVLKKSIPVREDYEIDVIKSVSPKNPDHLYVARVEIISIAAKEESIAITARRFKNLLIENYETDPYKPSTADEDK</sequence>
<gene>
    <name evidence="4" type="primary">LOC112042960</name>
</gene>
<dbReference type="Pfam" id="PF25818">
    <property type="entry name" value="MTRES1_C"/>
    <property type="match status" value="1"/>
</dbReference>
<dbReference type="RefSeq" id="XP_023933955.2">
    <property type="nucleotide sequence ID" value="XM_024078187.2"/>
</dbReference>
<accession>A0A6J1MFQ6</accession>
<evidence type="ECO:0000313" key="3">
    <source>
        <dbReference type="Proteomes" id="UP001652582"/>
    </source>
</evidence>
<keyword evidence="3" id="KW-1185">Reference proteome</keyword>
<dbReference type="PANTHER" id="PTHR13633">
    <property type="entry name" value="MITOCHONDRIAL TRANSCRIPTION RESCUE FACTOR 1"/>
    <property type="match status" value="1"/>
</dbReference>
<keyword evidence="1" id="KW-0694">RNA-binding</keyword>
<dbReference type="GO" id="GO:1903108">
    <property type="term" value="P:regulation of mitochondrial transcription"/>
    <property type="evidence" value="ECO:0007669"/>
    <property type="project" value="TreeGrafter"/>
</dbReference>
<protein>
    <submittedName>
        <fullName evidence="4">Mitochondrial transcription rescue factor 1</fullName>
    </submittedName>
</protein>
<dbReference type="SUPFAM" id="SSF55174">
    <property type="entry name" value="Alpha-L RNA-binding motif"/>
    <property type="match status" value="1"/>
</dbReference>